<accession>A0A0C2M2E9</accession>
<dbReference type="Proteomes" id="UP000031668">
    <property type="component" value="Unassembled WGS sequence"/>
</dbReference>
<dbReference type="Gene3D" id="3.30.2450.30">
    <property type="match status" value="1"/>
</dbReference>
<dbReference type="EMBL" id="JWZT01005371">
    <property type="protein sequence ID" value="KII61240.1"/>
    <property type="molecule type" value="Genomic_DNA"/>
</dbReference>
<comment type="caution">
    <text evidence="1">The sequence shown here is derived from an EMBL/GenBank/DDBJ whole genome shotgun (WGS) entry which is preliminary data.</text>
</comment>
<gene>
    <name evidence="1" type="ORF">RF11_04656</name>
</gene>
<sequence length="270" mass="31531">MKESENSRYFVIKKMKEPAMQNPIIIPMDHCKKFLDILDEIYWFGECLYFTGSEPQHEGSLITLKRTMHTKAGRKYYFDAWIDDDIFGLKISYKYLESGDCIDIDLLSLAHFLEIIKKFQNEYPSLTGNDDLDLKINSRFNNQRRFPVRGCRSNKRVFFPMPIPRSGVESLHNINVQPNLNDSEERTNTDWLNVCSYSAPRSITYNAQKHPLQIKKMGKFIMRLRWMIEGLMKTTLHIPSEPVTQSEDVLVEINDTLSEVSSDEEKSPES</sequence>
<reference evidence="1 2" key="1">
    <citation type="journal article" date="2014" name="Genome Biol. Evol.">
        <title>The genome of the myxosporean Thelohanellus kitauei shows adaptations to nutrient acquisition within its fish host.</title>
        <authorList>
            <person name="Yang Y."/>
            <person name="Xiong J."/>
            <person name="Zhou Z."/>
            <person name="Huo F."/>
            <person name="Miao W."/>
            <person name="Ran C."/>
            <person name="Liu Y."/>
            <person name="Zhang J."/>
            <person name="Feng J."/>
            <person name="Wang M."/>
            <person name="Wang M."/>
            <person name="Wang L."/>
            <person name="Yao B."/>
        </authorList>
    </citation>
    <scope>NUCLEOTIDE SEQUENCE [LARGE SCALE GENOMIC DNA]</scope>
    <source>
        <strain evidence="1">Wuqing</strain>
    </source>
</reference>
<organism evidence="1 2">
    <name type="scientific">Thelohanellus kitauei</name>
    <name type="common">Myxosporean</name>
    <dbReference type="NCBI Taxonomy" id="669202"/>
    <lineage>
        <taxon>Eukaryota</taxon>
        <taxon>Metazoa</taxon>
        <taxon>Cnidaria</taxon>
        <taxon>Myxozoa</taxon>
        <taxon>Myxosporea</taxon>
        <taxon>Bivalvulida</taxon>
        <taxon>Platysporina</taxon>
        <taxon>Myxobolidae</taxon>
        <taxon>Thelohanellus</taxon>
    </lineage>
</organism>
<name>A0A0C2M2E9_THEKT</name>
<evidence type="ECO:0000313" key="2">
    <source>
        <dbReference type="Proteomes" id="UP000031668"/>
    </source>
</evidence>
<proteinExistence type="predicted"/>
<dbReference type="AlphaFoldDB" id="A0A0C2M2E9"/>
<evidence type="ECO:0000313" key="1">
    <source>
        <dbReference type="EMBL" id="KII61240.1"/>
    </source>
</evidence>
<protein>
    <submittedName>
        <fullName evidence="1">Uncharacterized protein</fullName>
    </submittedName>
</protein>
<keyword evidence="2" id="KW-1185">Reference proteome</keyword>